<proteinExistence type="inferred from homology"/>
<organism evidence="3 4">
    <name type="scientific">Streptomyces silvisoli</name>
    <dbReference type="NCBI Taxonomy" id="3034235"/>
    <lineage>
        <taxon>Bacteria</taxon>
        <taxon>Bacillati</taxon>
        <taxon>Actinomycetota</taxon>
        <taxon>Actinomycetes</taxon>
        <taxon>Kitasatosporales</taxon>
        <taxon>Streptomycetaceae</taxon>
        <taxon>Streptomyces</taxon>
    </lineage>
</organism>
<dbReference type="PROSITE" id="PS00086">
    <property type="entry name" value="CYTOCHROME_P450"/>
    <property type="match status" value="1"/>
</dbReference>
<dbReference type="Proteomes" id="UP001216579">
    <property type="component" value="Unassembled WGS sequence"/>
</dbReference>
<name>A0ABT5ZE32_9ACTN</name>
<dbReference type="InterPro" id="IPR001128">
    <property type="entry name" value="Cyt_P450"/>
</dbReference>
<keyword evidence="2" id="KW-0560">Oxidoreductase</keyword>
<dbReference type="RefSeq" id="WP_276091947.1">
    <property type="nucleotide sequence ID" value="NZ_JARJBC010000001.1"/>
</dbReference>
<dbReference type="Pfam" id="PF00067">
    <property type="entry name" value="p450"/>
    <property type="match status" value="1"/>
</dbReference>
<accession>A0ABT5ZE32</accession>
<keyword evidence="2" id="KW-0349">Heme</keyword>
<keyword evidence="2" id="KW-0479">Metal-binding</keyword>
<evidence type="ECO:0000313" key="4">
    <source>
        <dbReference type="Proteomes" id="UP001216579"/>
    </source>
</evidence>
<reference evidence="3 4" key="1">
    <citation type="submission" date="2023-03" db="EMBL/GenBank/DDBJ databases">
        <title>Draft genome sequence of Streptomyces sp. RB6PN23 isolated from peat swamp forest in Thailand.</title>
        <authorList>
            <person name="Klaysubun C."/>
            <person name="Duangmal K."/>
        </authorList>
    </citation>
    <scope>NUCLEOTIDE SEQUENCE [LARGE SCALE GENOMIC DNA]</scope>
    <source>
        <strain evidence="3 4">RB6PN23</strain>
    </source>
</reference>
<dbReference type="InterPro" id="IPR036396">
    <property type="entry name" value="Cyt_P450_sf"/>
</dbReference>
<dbReference type="Gene3D" id="1.10.630.10">
    <property type="entry name" value="Cytochrome P450"/>
    <property type="match status" value="1"/>
</dbReference>
<keyword evidence="2" id="KW-0503">Monooxygenase</keyword>
<evidence type="ECO:0000256" key="2">
    <source>
        <dbReference type="RuleBase" id="RU000461"/>
    </source>
</evidence>
<dbReference type="PANTHER" id="PTHR46696:SF1">
    <property type="entry name" value="CYTOCHROME P450 YJIB-RELATED"/>
    <property type="match status" value="1"/>
</dbReference>
<comment type="similarity">
    <text evidence="1 2">Belongs to the cytochrome P450 family.</text>
</comment>
<comment type="caution">
    <text evidence="3">The sequence shown here is derived from an EMBL/GenBank/DDBJ whole genome shotgun (WGS) entry which is preliminary data.</text>
</comment>
<keyword evidence="2" id="KW-0408">Iron</keyword>
<gene>
    <name evidence="3" type="ORF">P3G67_02375</name>
</gene>
<dbReference type="InterPro" id="IPR002397">
    <property type="entry name" value="Cyt_P450_B"/>
</dbReference>
<dbReference type="PRINTS" id="PR00359">
    <property type="entry name" value="BP450"/>
</dbReference>
<protein>
    <submittedName>
        <fullName evidence="3">Cytochrome P450</fullName>
    </submittedName>
</protein>
<keyword evidence="4" id="KW-1185">Reference proteome</keyword>
<sequence>MTRLREPRRFADPDRFWPQRPDNAHLAFSGGIHYCLGAALARMEAQVALAALAHRLRDPRLVDSAPPYRPNTHLRGPERLLVAFDRLDPVSRFRGTDRPI</sequence>
<evidence type="ECO:0000256" key="1">
    <source>
        <dbReference type="ARBA" id="ARBA00010617"/>
    </source>
</evidence>
<evidence type="ECO:0000313" key="3">
    <source>
        <dbReference type="EMBL" id="MDF3288095.1"/>
    </source>
</evidence>
<dbReference type="PANTHER" id="PTHR46696">
    <property type="entry name" value="P450, PUTATIVE (EUROFUNG)-RELATED"/>
    <property type="match status" value="1"/>
</dbReference>
<dbReference type="SUPFAM" id="SSF48264">
    <property type="entry name" value="Cytochrome P450"/>
    <property type="match status" value="1"/>
</dbReference>
<dbReference type="EMBL" id="JARJBC010000001">
    <property type="protein sequence ID" value="MDF3288095.1"/>
    <property type="molecule type" value="Genomic_DNA"/>
</dbReference>
<dbReference type="InterPro" id="IPR017972">
    <property type="entry name" value="Cyt_P450_CS"/>
</dbReference>